<gene>
    <name evidence="2" type="ORF">AYI69_g8238</name>
</gene>
<evidence type="ECO:0000313" key="3">
    <source>
        <dbReference type="Proteomes" id="UP000187429"/>
    </source>
</evidence>
<reference evidence="3" key="1">
    <citation type="submission" date="2017-01" db="EMBL/GenBank/DDBJ databases">
        <authorList>
            <person name="Wang Y."/>
            <person name="White M."/>
            <person name="Kvist S."/>
            <person name="Moncalvo J.-M."/>
        </authorList>
    </citation>
    <scope>NUCLEOTIDE SEQUENCE [LARGE SCALE GENOMIC DNA]</scope>
    <source>
        <strain evidence="3">ID-206-W2</strain>
    </source>
</reference>
<evidence type="ECO:0000313" key="2">
    <source>
        <dbReference type="EMBL" id="OMJ15303.1"/>
    </source>
</evidence>
<sequence>MDSTSNMNKSKNSIKDSPPQGSKVTENTGTKTIGSTESAVGPTSTLSQGYENAINLSKESLPQSILNQNLQHLIPNVGPTSLFSGKDVDEFIELYDLITAGLKSERKVKLFTRYCVSSIVDEIKWTEEYDVGNWGKFCTMLKDRYKSKKKLDPFREINKLVLGGINKENSEIFLQNFSFLTKKLIKDDYITERQKTDYLLKSVPNSVLEKLSSNLVKDGDFKPYQELAEIISDHFIAQKRMVNYKESIGKISNPETKHDSNKLGSESSIYTVKQEKLPVSPSDETNTEMLNLIKQMGAIVLTIKKSLDEGNSPQPRNFRQNERIIKCIYCDGHHSKRDCVELNEDIEKGLVKLDANKNVLLQNGEPLNPNYGNGGMKAIVKGKLNIVKSNLICINDEFENLDLNFEQHDKNVYLGNAEKSENYDVVSADEFLEIMAFANKRKLEDVPLHERVIKKSATREKEPEIEPYKSSVTEKDDFEFEPYQMKAKIVKTELQNVVLKKCKESTVTLSLEEIASISPLVRKSLNDDFRLKREVKVDSINHNDRMDLDVNWKKKYLSVGSGKKIGTIQGVRMLLMFDEGSEVNLMSETVYKGLCSLKRASLDDSIQWKMRDANSGSSNLLGVVKDVEVEIDGIKVRTSIFVSNKIDTPLILGRPWDVKSRVLKENRNDGSLWYTISDENSNKTSTFCVNTSEDTRRCEDKPYSHQIPYEADIFSLRAINSIRDWGYEPNVFTRYKSCKEKVKPISIPLSNKESPKIQEKDMLTIKSAKRLTEERISRMIFGEDNLTYEEKKLFIEEVSSCDRAFAFTQEEMGLMNEKVESPVIVETVEHEPWQVKSFPIPRGIYEEVKNLLKEKLVHPRRPKS</sequence>
<feature type="compositionally biased region" description="Polar residues" evidence="1">
    <location>
        <begin position="19"/>
        <end position="44"/>
    </location>
</feature>
<comment type="caution">
    <text evidence="2">The sequence shown here is derived from an EMBL/GenBank/DDBJ whole genome shotgun (WGS) entry which is preliminary data.</text>
</comment>
<dbReference type="Gene3D" id="2.40.70.10">
    <property type="entry name" value="Acid Proteases"/>
    <property type="match status" value="1"/>
</dbReference>
<dbReference type="EMBL" id="LSSM01004299">
    <property type="protein sequence ID" value="OMJ15303.1"/>
    <property type="molecule type" value="Genomic_DNA"/>
</dbReference>
<feature type="region of interest" description="Disordered" evidence="1">
    <location>
        <begin position="1"/>
        <end position="44"/>
    </location>
</feature>
<dbReference type="InterPro" id="IPR021109">
    <property type="entry name" value="Peptidase_aspartic_dom_sf"/>
</dbReference>
<feature type="compositionally biased region" description="Polar residues" evidence="1">
    <location>
        <begin position="1"/>
        <end position="11"/>
    </location>
</feature>
<organism evidence="2 3">
    <name type="scientific">Smittium culicis</name>
    <dbReference type="NCBI Taxonomy" id="133412"/>
    <lineage>
        <taxon>Eukaryota</taxon>
        <taxon>Fungi</taxon>
        <taxon>Fungi incertae sedis</taxon>
        <taxon>Zoopagomycota</taxon>
        <taxon>Kickxellomycotina</taxon>
        <taxon>Harpellomycetes</taxon>
        <taxon>Harpellales</taxon>
        <taxon>Legeriomycetaceae</taxon>
        <taxon>Smittium</taxon>
    </lineage>
</organism>
<keyword evidence="3" id="KW-1185">Reference proteome</keyword>
<name>A0A1R1XL31_9FUNG</name>
<proteinExistence type="predicted"/>
<dbReference type="Proteomes" id="UP000187429">
    <property type="component" value="Unassembled WGS sequence"/>
</dbReference>
<dbReference type="CDD" id="cd00303">
    <property type="entry name" value="retropepsin_like"/>
    <property type="match status" value="1"/>
</dbReference>
<protein>
    <submittedName>
        <fullName evidence="2">Uncharacterized protein</fullName>
    </submittedName>
</protein>
<dbReference type="OrthoDB" id="5535068at2759"/>
<accession>A0A1R1XL31</accession>
<dbReference type="AlphaFoldDB" id="A0A1R1XL31"/>
<evidence type="ECO:0000256" key="1">
    <source>
        <dbReference type="SAM" id="MobiDB-lite"/>
    </source>
</evidence>